<dbReference type="EC" id="5.3.1.28" evidence="4"/>
<organism evidence="4 7">
    <name type="scientific">Aliirhizobium cellulosilyticum</name>
    <dbReference type="NCBI Taxonomy" id="393664"/>
    <lineage>
        <taxon>Bacteria</taxon>
        <taxon>Pseudomonadati</taxon>
        <taxon>Pseudomonadota</taxon>
        <taxon>Alphaproteobacteria</taxon>
        <taxon>Hyphomicrobiales</taxon>
        <taxon>Rhizobiaceae</taxon>
        <taxon>Aliirhizobium</taxon>
    </lineage>
</organism>
<dbReference type="EMBL" id="JACIHM010000015">
    <property type="protein sequence ID" value="MBB4449440.1"/>
    <property type="molecule type" value="Genomic_DNA"/>
</dbReference>
<dbReference type="InterPro" id="IPR035461">
    <property type="entry name" value="GmhA/DiaA"/>
</dbReference>
<dbReference type="InterPro" id="IPR050099">
    <property type="entry name" value="SIS_GmhA/DiaA_subfam"/>
</dbReference>
<gene>
    <name evidence="3" type="ORF">GGE31_002465</name>
    <name evidence="2" type="ORF">GGE33_002466</name>
    <name evidence="4" type="ORF">GGE35_005294</name>
</gene>
<keyword evidence="6" id="KW-1185">Reference proteome</keyword>
<dbReference type="Proteomes" id="UP000520770">
    <property type="component" value="Unassembled WGS sequence"/>
</dbReference>
<comment type="caution">
    <text evidence="4">The sequence shown here is derived from an EMBL/GenBank/DDBJ whole genome shotgun (WGS) entry which is preliminary data.</text>
</comment>
<dbReference type="SUPFAM" id="SSF53697">
    <property type="entry name" value="SIS domain"/>
    <property type="match status" value="1"/>
</dbReference>
<dbReference type="GO" id="GO:0097367">
    <property type="term" value="F:carbohydrate derivative binding"/>
    <property type="evidence" value="ECO:0007669"/>
    <property type="project" value="InterPro"/>
</dbReference>
<dbReference type="GO" id="GO:1901135">
    <property type="term" value="P:carbohydrate derivative metabolic process"/>
    <property type="evidence" value="ECO:0007669"/>
    <property type="project" value="InterPro"/>
</dbReference>
<reference evidence="5 6" key="1">
    <citation type="submission" date="2020-08" db="EMBL/GenBank/DDBJ databases">
        <title>Genomic Encyclopedia of Type Strains, Phase IV (KMG-V): Genome sequencing to study the core and pangenomes of soil and plant-associated prokaryotes.</title>
        <authorList>
            <person name="Whitman W."/>
        </authorList>
    </citation>
    <scope>NUCLEOTIDE SEQUENCE [LARGE SCALE GENOMIC DNA]</scope>
    <source>
        <strain evidence="3 6">SEMIA 444</strain>
        <strain evidence="2 5">SEMIA 448</strain>
        <strain evidence="4 7">SEMIA 452</strain>
    </source>
</reference>
<dbReference type="RefSeq" id="WP_183823360.1">
    <property type="nucleotide sequence ID" value="NZ_JACIGW010000002.1"/>
</dbReference>
<dbReference type="InterPro" id="IPR046348">
    <property type="entry name" value="SIS_dom_sf"/>
</dbReference>
<name>A0A7W6V3U3_9HYPH</name>
<feature type="domain" description="SIS" evidence="1">
    <location>
        <begin position="34"/>
        <end position="189"/>
    </location>
</feature>
<evidence type="ECO:0000313" key="2">
    <source>
        <dbReference type="EMBL" id="MBB4348724.1"/>
    </source>
</evidence>
<accession>A0A7W6V3U3</accession>
<dbReference type="EMBL" id="JACIGY010000002">
    <property type="protein sequence ID" value="MBB4411960.1"/>
    <property type="molecule type" value="Genomic_DNA"/>
</dbReference>
<dbReference type="AlphaFoldDB" id="A0A7W6V3U3"/>
<evidence type="ECO:0000313" key="5">
    <source>
        <dbReference type="Proteomes" id="UP000520770"/>
    </source>
</evidence>
<evidence type="ECO:0000259" key="1">
    <source>
        <dbReference type="PROSITE" id="PS51464"/>
    </source>
</evidence>
<evidence type="ECO:0000313" key="3">
    <source>
        <dbReference type="EMBL" id="MBB4411960.1"/>
    </source>
</evidence>
<dbReference type="GO" id="GO:0016853">
    <property type="term" value="F:isomerase activity"/>
    <property type="evidence" value="ECO:0007669"/>
    <property type="project" value="UniProtKB-KW"/>
</dbReference>
<dbReference type="PROSITE" id="PS51464">
    <property type="entry name" value="SIS"/>
    <property type="match status" value="1"/>
</dbReference>
<keyword evidence="4" id="KW-0413">Isomerase</keyword>
<dbReference type="Pfam" id="PF13580">
    <property type="entry name" value="SIS_2"/>
    <property type="match status" value="1"/>
</dbReference>
<dbReference type="CDD" id="cd05006">
    <property type="entry name" value="SIS_GmhA"/>
    <property type="match status" value="1"/>
</dbReference>
<dbReference type="InterPro" id="IPR001347">
    <property type="entry name" value="SIS_dom"/>
</dbReference>
<dbReference type="Proteomes" id="UP000576087">
    <property type="component" value="Unassembled WGS sequence"/>
</dbReference>
<dbReference type="PANTHER" id="PTHR30390">
    <property type="entry name" value="SEDOHEPTULOSE 7-PHOSPHATE ISOMERASE / DNAA INITIATOR-ASSOCIATING FACTOR FOR REPLICATION INITIATION"/>
    <property type="match status" value="1"/>
</dbReference>
<protein>
    <submittedName>
        <fullName evidence="4">D-sedoheptulose 7-phosphate isomerase</fullName>
        <ecNumber evidence="4">5.3.1.28</ecNumber>
    </submittedName>
</protein>
<evidence type="ECO:0000313" key="4">
    <source>
        <dbReference type="EMBL" id="MBB4449440.1"/>
    </source>
</evidence>
<sequence>MIKLDDYLSQSLDALNDLKAARLDEKADQAVTAIVTALRNQKPLLVCGNGGSAADAQHIAGELVGRFLKERRAYNVIALSTDAAVSSAWSNDYQYETLLARQVQAYGSQGAVLLAISTSGNSRNVVAAAEAARAIGMSVISMTGRGGGTLASLSDVLLDVPSTFTPMIQQGHLSIYHFLCGAIESRMEE</sequence>
<dbReference type="EMBL" id="JACIGW010000002">
    <property type="protein sequence ID" value="MBB4348724.1"/>
    <property type="molecule type" value="Genomic_DNA"/>
</dbReference>
<dbReference type="Gene3D" id="3.40.50.10490">
    <property type="entry name" value="Glucose-6-phosphate isomerase like protein, domain 1"/>
    <property type="match status" value="1"/>
</dbReference>
<proteinExistence type="predicted"/>
<dbReference type="Proteomes" id="UP000524535">
    <property type="component" value="Unassembled WGS sequence"/>
</dbReference>
<dbReference type="PANTHER" id="PTHR30390:SF6">
    <property type="entry name" value="DNAA INITIATOR-ASSOCIATING PROTEIN DIAA"/>
    <property type="match status" value="1"/>
</dbReference>
<evidence type="ECO:0000313" key="6">
    <source>
        <dbReference type="Proteomes" id="UP000524535"/>
    </source>
</evidence>
<evidence type="ECO:0000313" key="7">
    <source>
        <dbReference type="Proteomes" id="UP000576087"/>
    </source>
</evidence>